<dbReference type="EMBL" id="CP066022">
    <property type="protein sequence ID" value="QQB74603.1"/>
    <property type="molecule type" value="Genomic_DNA"/>
</dbReference>
<evidence type="ECO:0000313" key="2">
    <source>
        <dbReference type="EMBL" id="QQB74603.1"/>
    </source>
</evidence>
<reference evidence="2 5" key="2">
    <citation type="submission" date="2020-12" db="EMBL/GenBank/DDBJ databases">
        <title>FDA dAtabase for Regulatory Grade micrObial Sequences (FDA-ARGOS): Supporting development and validation of Infectious Disease Dx tests.</title>
        <authorList>
            <person name="Sproer C."/>
            <person name="Gronow S."/>
            <person name="Severitt S."/>
            <person name="Schroder I."/>
            <person name="Tallon L."/>
            <person name="Sadzewicz L."/>
            <person name="Zhao X."/>
            <person name="Boylan J."/>
            <person name="Ott S."/>
            <person name="Bowen H."/>
            <person name="Vavikolanu K."/>
            <person name="Mehta A."/>
            <person name="Aluvathingal J."/>
            <person name="Nadendla S."/>
            <person name="Lowell S."/>
            <person name="Myers T."/>
            <person name="Yan Y."/>
            <person name="Sichtig H."/>
        </authorList>
    </citation>
    <scope>NUCLEOTIDE SEQUENCE [LARGE SCALE GENOMIC DNA]</scope>
    <source>
        <strain evidence="2 5">FDAARGOS_999</strain>
    </source>
</reference>
<evidence type="ECO:0008006" key="6">
    <source>
        <dbReference type="Google" id="ProtNLM"/>
    </source>
</evidence>
<evidence type="ECO:0000313" key="5">
    <source>
        <dbReference type="Proteomes" id="UP000595577"/>
    </source>
</evidence>
<evidence type="ECO:0000313" key="3">
    <source>
        <dbReference type="EMBL" id="RRD24821.1"/>
    </source>
</evidence>
<feature type="signal peptide" evidence="1">
    <location>
        <begin position="1"/>
        <end position="20"/>
    </location>
</feature>
<evidence type="ECO:0000256" key="1">
    <source>
        <dbReference type="SAM" id="SignalP"/>
    </source>
</evidence>
<name>A0A3P1USK7_9FUSO</name>
<dbReference type="EMBL" id="RQYY01000010">
    <property type="protein sequence ID" value="RRD24821.1"/>
    <property type="molecule type" value="Genomic_DNA"/>
</dbReference>
<organism evidence="3 4">
    <name type="scientific">Fusobacterium canifelinum</name>
    <dbReference type="NCBI Taxonomy" id="285729"/>
    <lineage>
        <taxon>Bacteria</taxon>
        <taxon>Fusobacteriati</taxon>
        <taxon>Fusobacteriota</taxon>
        <taxon>Fusobacteriia</taxon>
        <taxon>Fusobacteriales</taxon>
        <taxon>Fusobacteriaceae</taxon>
        <taxon>Fusobacterium</taxon>
    </lineage>
</organism>
<dbReference type="Proteomes" id="UP000281534">
    <property type="component" value="Unassembled WGS sequence"/>
</dbReference>
<proteinExistence type="predicted"/>
<evidence type="ECO:0000313" key="4">
    <source>
        <dbReference type="Proteomes" id="UP000281534"/>
    </source>
</evidence>
<feature type="chain" id="PRO_5036087623" description="Major outer membrane protein" evidence="1">
    <location>
        <begin position="21"/>
        <end position="373"/>
    </location>
</feature>
<dbReference type="OrthoDB" id="87808at2"/>
<gene>
    <name evidence="3" type="ORF">EII27_06625</name>
    <name evidence="2" type="ORF">I6H56_03875</name>
</gene>
<sequence length="373" mass="42899">MKKLALVLGSLLVVGSVASAKEVMPAPTPAPEKVVEYVEKPVIVYRDREVAPAWRPNGSVDVQYRWYGETENKTKKDPAAGTWVNPDNNNAGRLQTLTKVNFTEKQSLEIRTRNYHTLRNTDKLNSNADDDQVRIRHYYNFGKLGSSKVNATSRLEYKQNNGDAGKKHIEASVLFDFADYIYSNNFFKVDKFGIRTGYEHNWAGHDSGIDGQRFSQGSNNRAILNFESEYTLPWGFSAELNLYNGYDWHNKKYYVVNKEDKKHGYYGAMEAYIYQHTPLYKTNNVELSFDFEGGYDPYTWHQYKIINNGGSGDRNSYQVYMLPTLQVAYKPTDFVKLYAAAGAEYRNWAVDAESRAKNWRWQPTAWAGMKVTF</sequence>
<reference evidence="3 4" key="1">
    <citation type="submission" date="2018-11" db="EMBL/GenBank/DDBJ databases">
        <title>Genomes From Bacteria Associated with the Canine Oral Cavity: a Test Case for Automated Genome-Based Taxonomic Assignment.</title>
        <authorList>
            <person name="Coil D.A."/>
            <person name="Jospin G."/>
            <person name="Darling A.E."/>
            <person name="Wallis C."/>
            <person name="Davis I.J."/>
            <person name="Harris S."/>
            <person name="Eisen J.A."/>
            <person name="Holcombe L.J."/>
            <person name="O'Flynn C."/>
        </authorList>
    </citation>
    <scope>NUCLEOTIDE SEQUENCE [LARGE SCALE GENOMIC DNA]</scope>
    <source>
        <strain evidence="3 4">OH4460_COT-188</strain>
    </source>
</reference>
<dbReference type="RefSeq" id="WP_124796739.1">
    <property type="nucleotide sequence ID" value="NZ_CP066022.1"/>
</dbReference>
<accession>A0A3P1USK7</accession>
<keyword evidence="1" id="KW-0732">Signal</keyword>
<dbReference type="Proteomes" id="UP000595577">
    <property type="component" value="Chromosome"/>
</dbReference>
<protein>
    <recommendedName>
        <fullName evidence="6">Major outer membrane protein</fullName>
    </recommendedName>
</protein>
<dbReference type="AlphaFoldDB" id="A0A3P1USK7"/>